<evidence type="ECO:0000256" key="3">
    <source>
        <dbReference type="SAM" id="Phobius"/>
    </source>
</evidence>
<feature type="region of interest" description="Disordered" evidence="2">
    <location>
        <begin position="133"/>
        <end position="154"/>
    </location>
</feature>
<dbReference type="AlphaFoldDB" id="A0A177TJ87"/>
<feature type="compositionally biased region" description="Basic and acidic residues" evidence="2">
    <location>
        <begin position="496"/>
        <end position="507"/>
    </location>
</feature>
<dbReference type="SUPFAM" id="SSF53474">
    <property type="entry name" value="alpha/beta-Hydrolases"/>
    <property type="match status" value="1"/>
</dbReference>
<feature type="region of interest" description="Disordered" evidence="2">
    <location>
        <begin position="486"/>
        <end position="507"/>
    </location>
</feature>
<gene>
    <name evidence="5" type="ORF">A4X13_0g2385</name>
</gene>
<dbReference type="InterPro" id="IPR029058">
    <property type="entry name" value="AB_hydrolase_fold"/>
</dbReference>
<protein>
    <recommendedName>
        <fullName evidence="4">Alpha/beta hydrolase fold-3 domain-containing protein</fullName>
    </recommendedName>
</protein>
<evidence type="ECO:0000256" key="2">
    <source>
        <dbReference type="SAM" id="MobiDB-lite"/>
    </source>
</evidence>
<feature type="domain" description="Alpha/beta hydrolase fold-3" evidence="4">
    <location>
        <begin position="230"/>
        <end position="455"/>
    </location>
</feature>
<keyword evidence="6" id="KW-1185">Reference proteome</keyword>
<organism evidence="5 6">
    <name type="scientific">Tilletia indica</name>
    <dbReference type="NCBI Taxonomy" id="43049"/>
    <lineage>
        <taxon>Eukaryota</taxon>
        <taxon>Fungi</taxon>
        <taxon>Dikarya</taxon>
        <taxon>Basidiomycota</taxon>
        <taxon>Ustilaginomycotina</taxon>
        <taxon>Exobasidiomycetes</taxon>
        <taxon>Tilletiales</taxon>
        <taxon>Tilletiaceae</taxon>
        <taxon>Tilletia</taxon>
    </lineage>
</organism>
<dbReference type="InterPro" id="IPR050300">
    <property type="entry name" value="GDXG_lipolytic_enzyme"/>
</dbReference>
<feature type="compositionally biased region" description="Basic and acidic residues" evidence="2">
    <location>
        <begin position="143"/>
        <end position="154"/>
    </location>
</feature>
<reference evidence="5" key="1">
    <citation type="submission" date="2016-04" db="EMBL/GenBank/DDBJ databases">
        <authorList>
            <person name="Nguyen H.D."/>
            <person name="Samba Siva P."/>
            <person name="Cullis J."/>
            <person name="Levesque C.A."/>
            <person name="Hambleton S."/>
        </authorList>
    </citation>
    <scope>NUCLEOTIDE SEQUENCE</scope>
    <source>
        <strain evidence="5">DAOMC 236416</strain>
    </source>
</reference>
<sequence length="507" mass="56241">MATTATPWVPVQQRPVPPGIDPRVVAAYKSASPPTPRYLVPIIRMLAFHAFYVPTTILLLPLWILRALVPFLRQHPQWTFTRSLGVLFSKRSLKNMTRFQLQPVAPREGGLRDRAGVLSTILEMANFSGPGGRVFPPANSPEATRKSSKGERHDVSWFDPPPLEALTGILSVRWGRPGQGHVSSDTYHGAPLVDASWAKARTRAIWFMAKENTYPRQPDSQGEPTRPVCLYFHGGAGVTLGAGDMFVGDALSKNLAQGVDIDLFSVDYNLAPSAPYPVPIMQGLGAWIYLTRVLRYRPDQIYIGGDSFGGFTTLNLARFLRNEFRGLDGEPTQAKGSETPKALILLSPQLLLLHDFPSREKNQSTDIVGLWYADWGREAQMVGPNFVATNKLDLSNPWLAPVYLPPIEYAKLPPMFVTNGEVEVLVDEGRELVQRARKAGVAVEYHVDPLNVHDYGTLHGELPAAKATYALINKWMLNLESQPRQISDSQVGVPPRPKELEKPKVHL</sequence>
<name>A0A177TJ87_9BASI</name>
<feature type="transmembrane region" description="Helical" evidence="3">
    <location>
        <begin position="42"/>
        <end position="65"/>
    </location>
</feature>
<proteinExistence type="predicted"/>
<dbReference type="PANTHER" id="PTHR48081:SF26">
    <property type="entry name" value="ALPHA_BETA HYDROLASE FOLD-3 DOMAIN-CONTAINING PROTEIN"/>
    <property type="match status" value="1"/>
</dbReference>
<evidence type="ECO:0000313" key="6">
    <source>
        <dbReference type="Proteomes" id="UP000077521"/>
    </source>
</evidence>
<dbReference type="InterPro" id="IPR013094">
    <property type="entry name" value="AB_hydrolase_3"/>
</dbReference>
<comment type="caution">
    <text evidence="5">The sequence shown here is derived from an EMBL/GenBank/DDBJ whole genome shotgun (WGS) entry which is preliminary data.</text>
</comment>
<dbReference type="GO" id="GO:0016787">
    <property type="term" value="F:hydrolase activity"/>
    <property type="evidence" value="ECO:0007669"/>
    <property type="project" value="UniProtKB-KW"/>
</dbReference>
<dbReference type="Proteomes" id="UP000077521">
    <property type="component" value="Unassembled WGS sequence"/>
</dbReference>
<dbReference type="Gene3D" id="3.40.50.1820">
    <property type="entry name" value="alpha/beta hydrolase"/>
    <property type="match status" value="1"/>
</dbReference>
<reference evidence="5" key="2">
    <citation type="journal article" date="2019" name="IMA Fungus">
        <title>Genome sequencing and comparison of five Tilletia species to identify candidate genes for the detection of regulated species infecting wheat.</title>
        <authorList>
            <person name="Nguyen H.D.T."/>
            <person name="Sultana T."/>
            <person name="Kesanakurti P."/>
            <person name="Hambleton S."/>
        </authorList>
    </citation>
    <scope>NUCLEOTIDE SEQUENCE</scope>
    <source>
        <strain evidence="5">DAOMC 236416</strain>
    </source>
</reference>
<evidence type="ECO:0000259" key="4">
    <source>
        <dbReference type="Pfam" id="PF07859"/>
    </source>
</evidence>
<dbReference type="PANTHER" id="PTHR48081">
    <property type="entry name" value="AB HYDROLASE SUPERFAMILY PROTEIN C4A8.06C"/>
    <property type="match status" value="1"/>
</dbReference>
<keyword evidence="3" id="KW-0472">Membrane</keyword>
<evidence type="ECO:0000313" key="5">
    <source>
        <dbReference type="EMBL" id="KAE8257400.1"/>
    </source>
</evidence>
<keyword evidence="1" id="KW-0378">Hydrolase</keyword>
<dbReference type="EMBL" id="LWDF02000112">
    <property type="protein sequence ID" value="KAE8257400.1"/>
    <property type="molecule type" value="Genomic_DNA"/>
</dbReference>
<keyword evidence="3" id="KW-1133">Transmembrane helix</keyword>
<evidence type="ECO:0000256" key="1">
    <source>
        <dbReference type="ARBA" id="ARBA00022801"/>
    </source>
</evidence>
<dbReference type="Pfam" id="PF07859">
    <property type="entry name" value="Abhydrolase_3"/>
    <property type="match status" value="1"/>
</dbReference>
<accession>A0A177TJ87</accession>
<keyword evidence="3" id="KW-0812">Transmembrane</keyword>